<reference evidence="3 4" key="1">
    <citation type="submission" date="2016-07" db="EMBL/GenBank/DDBJ databases">
        <title>Pervasive Adenine N6-methylation of Active Genes in Fungi.</title>
        <authorList>
            <consortium name="DOE Joint Genome Institute"/>
            <person name="Mondo S.J."/>
            <person name="Dannebaum R.O."/>
            <person name="Kuo R.C."/>
            <person name="Labutti K."/>
            <person name="Haridas S."/>
            <person name="Kuo A."/>
            <person name="Salamov A."/>
            <person name="Ahrendt S.R."/>
            <person name="Lipzen A."/>
            <person name="Sullivan W."/>
            <person name="Andreopoulos W.B."/>
            <person name="Clum A."/>
            <person name="Lindquist E."/>
            <person name="Daum C."/>
            <person name="Ramamoorthy G.K."/>
            <person name="Gryganskyi A."/>
            <person name="Culley D."/>
            <person name="Magnuson J.K."/>
            <person name="James T.Y."/>
            <person name="O'Malley M.A."/>
            <person name="Stajich J.E."/>
            <person name="Spatafora J.W."/>
            <person name="Visel A."/>
            <person name="Grigoriev I.V."/>
        </authorList>
    </citation>
    <scope>NUCLEOTIDE SEQUENCE [LARGE SCALE GENOMIC DNA]</scope>
    <source>
        <strain evidence="3 4">PL171</strain>
    </source>
</reference>
<dbReference type="EMBL" id="MCFL01000014">
    <property type="protein sequence ID" value="ORZ37060.1"/>
    <property type="molecule type" value="Genomic_DNA"/>
</dbReference>
<comment type="caution">
    <text evidence="3">The sequence shown here is derived from an EMBL/GenBank/DDBJ whole genome shotgun (WGS) entry which is preliminary data.</text>
</comment>
<organism evidence="3 4">
    <name type="scientific">Catenaria anguillulae PL171</name>
    <dbReference type="NCBI Taxonomy" id="765915"/>
    <lineage>
        <taxon>Eukaryota</taxon>
        <taxon>Fungi</taxon>
        <taxon>Fungi incertae sedis</taxon>
        <taxon>Blastocladiomycota</taxon>
        <taxon>Blastocladiomycetes</taxon>
        <taxon>Blastocladiales</taxon>
        <taxon>Catenariaceae</taxon>
        <taxon>Catenaria</taxon>
    </lineage>
</organism>
<dbReference type="GO" id="GO:0016020">
    <property type="term" value="C:membrane"/>
    <property type="evidence" value="ECO:0007669"/>
    <property type="project" value="UniProtKB-SubCell"/>
</dbReference>
<dbReference type="AlphaFoldDB" id="A0A1Y2HR54"/>
<sequence>MAGQPPDAVPNEQQSVQPPVPDLNGLGTLIHDPHRQSILDTVQRLARPSVVSLASSNAETPSFSFPVSVPSRMSRDHVDSLLHTDYFVYERAVGVRLLMLIMRPEDGALGNQVFLVGPHCVPLIDAQPVLLSVHIPLNSIFACTD</sequence>
<evidence type="ECO:0000313" key="3">
    <source>
        <dbReference type="EMBL" id="ORZ37060.1"/>
    </source>
</evidence>
<protein>
    <recommendedName>
        <fullName evidence="2">REJ domain-containing protein</fullName>
    </recommendedName>
</protein>
<gene>
    <name evidence="3" type="ORF">BCR44DRAFT_1052121</name>
</gene>
<evidence type="ECO:0000313" key="4">
    <source>
        <dbReference type="Proteomes" id="UP000193411"/>
    </source>
</evidence>
<evidence type="ECO:0000259" key="2">
    <source>
        <dbReference type="PROSITE" id="PS51111"/>
    </source>
</evidence>
<dbReference type="PROSITE" id="PS51111">
    <property type="entry name" value="REJ"/>
    <property type="match status" value="1"/>
</dbReference>
<accession>A0A1Y2HR54</accession>
<proteinExistence type="predicted"/>
<evidence type="ECO:0000256" key="1">
    <source>
        <dbReference type="SAM" id="MobiDB-lite"/>
    </source>
</evidence>
<feature type="region of interest" description="Disordered" evidence="1">
    <location>
        <begin position="1"/>
        <end position="27"/>
    </location>
</feature>
<dbReference type="Gene3D" id="3.30.470.30">
    <property type="entry name" value="DNA ligase/mRNA capping enzyme"/>
    <property type="match status" value="1"/>
</dbReference>
<dbReference type="InterPro" id="IPR014010">
    <property type="entry name" value="REJ_dom"/>
</dbReference>
<name>A0A1Y2HR54_9FUNG</name>
<feature type="domain" description="REJ" evidence="2">
    <location>
        <begin position="108"/>
        <end position="145"/>
    </location>
</feature>
<dbReference type="Proteomes" id="UP000193411">
    <property type="component" value="Unassembled WGS sequence"/>
</dbReference>
<keyword evidence="4" id="KW-1185">Reference proteome</keyword>